<evidence type="ECO:0000259" key="8">
    <source>
        <dbReference type="PROSITE" id="PS50850"/>
    </source>
</evidence>
<dbReference type="PROSITE" id="PS50850">
    <property type="entry name" value="MFS"/>
    <property type="match status" value="1"/>
</dbReference>
<evidence type="ECO:0000256" key="6">
    <source>
        <dbReference type="SAM" id="MobiDB-lite"/>
    </source>
</evidence>
<dbReference type="PANTHER" id="PTHR23513">
    <property type="entry name" value="INTEGRAL MEMBRANE EFFLUX PROTEIN-RELATED"/>
    <property type="match status" value="1"/>
</dbReference>
<dbReference type="SUPFAM" id="SSF103473">
    <property type="entry name" value="MFS general substrate transporter"/>
    <property type="match status" value="1"/>
</dbReference>
<dbReference type="Proteomes" id="UP001597260">
    <property type="component" value="Unassembled WGS sequence"/>
</dbReference>
<reference evidence="10" key="1">
    <citation type="journal article" date="2019" name="Int. J. Syst. Evol. Microbiol.">
        <title>The Global Catalogue of Microorganisms (GCM) 10K type strain sequencing project: providing services to taxonomists for standard genome sequencing and annotation.</title>
        <authorList>
            <consortium name="The Broad Institute Genomics Platform"/>
            <consortium name="The Broad Institute Genome Sequencing Center for Infectious Disease"/>
            <person name="Wu L."/>
            <person name="Ma J."/>
        </authorList>
    </citation>
    <scope>NUCLEOTIDE SEQUENCE [LARGE SCALE GENOMIC DNA]</scope>
    <source>
        <strain evidence="10">JCM 31037</strain>
    </source>
</reference>
<comment type="subcellular location">
    <subcellularLocation>
        <location evidence="1">Cell membrane</location>
        <topology evidence="1">Multi-pass membrane protein</topology>
    </subcellularLocation>
</comment>
<keyword evidence="3 7" id="KW-0812">Transmembrane</keyword>
<evidence type="ECO:0000313" key="10">
    <source>
        <dbReference type="Proteomes" id="UP001597260"/>
    </source>
</evidence>
<evidence type="ECO:0000256" key="4">
    <source>
        <dbReference type="ARBA" id="ARBA00022989"/>
    </source>
</evidence>
<dbReference type="InterPro" id="IPR011701">
    <property type="entry name" value="MFS"/>
</dbReference>
<dbReference type="InterPro" id="IPR020846">
    <property type="entry name" value="MFS_dom"/>
</dbReference>
<proteinExistence type="predicted"/>
<dbReference type="Gene3D" id="1.20.1250.20">
    <property type="entry name" value="MFS general substrate transporter like domains"/>
    <property type="match status" value="1"/>
</dbReference>
<feature type="transmembrane region" description="Helical" evidence="7">
    <location>
        <begin position="276"/>
        <end position="294"/>
    </location>
</feature>
<dbReference type="PANTHER" id="PTHR23513:SF6">
    <property type="entry name" value="MAJOR FACILITATOR SUPERFAMILY ASSOCIATED DOMAIN-CONTAINING PROTEIN"/>
    <property type="match status" value="1"/>
</dbReference>
<feature type="transmembrane region" description="Helical" evidence="7">
    <location>
        <begin position="61"/>
        <end position="81"/>
    </location>
</feature>
<keyword evidence="2" id="KW-1003">Cell membrane</keyword>
<feature type="transmembrane region" description="Helical" evidence="7">
    <location>
        <begin position="306"/>
        <end position="323"/>
    </location>
</feature>
<keyword evidence="5 7" id="KW-0472">Membrane</keyword>
<gene>
    <name evidence="9" type="ORF">ACFQ4H_31960</name>
</gene>
<evidence type="ECO:0000256" key="5">
    <source>
        <dbReference type="ARBA" id="ARBA00023136"/>
    </source>
</evidence>
<keyword evidence="10" id="KW-1185">Reference proteome</keyword>
<comment type="caution">
    <text evidence="9">The sequence shown here is derived from an EMBL/GenBank/DDBJ whole genome shotgun (WGS) entry which is preliminary data.</text>
</comment>
<protein>
    <submittedName>
        <fullName evidence="9">MFS transporter</fullName>
    </submittedName>
</protein>
<dbReference type="RefSeq" id="WP_377578482.1">
    <property type="nucleotide sequence ID" value="NZ_JBHTMP010000091.1"/>
</dbReference>
<organism evidence="9 10">
    <name type="scientific">Micromonospora sonneratiae</name>
    <dbReference type="NCBI Taxonomy" id="1184706"/>
    <lineage>
        <taxon>Bacteria</taxon>
        <taxon>Bacillati</taxon>
        <taxon>Actinomycetota</taxon>
        <taxon>Actinomycetes</taxon>
        <taxon>Micromonosporales</taxon>
        <taxon>Micromonosporaceae</taxon>
        <taxon>Micromonospora</taxon>
    </lineage>
</organism>
<feature type="transmembrane region" description="Helical" evidence="7">
    <location>
        <begin position="329"/>
        <end position="346"/>
    </location>
</feature>
<sequence length="441" mass="45872">MAESTTSAEPSTGRPTTPAAADPSGRNTVVLVVFTAITNLADGVLKVALPLIATTLTKSPALISGVLMTLMLPWLFTALHVGVLVDRFDRRKLLWLANIVRVAVVGSFLILAMMERSNLPALYVGGVLLGVAEVVALTSAAALIPTAVSAPGRQRANAWLTGAETVCNEFIGPFLGGLLVAAGAAFALGATGLAYALTTLTLVLLVGRFRAARAAGDAPRPTVHAQIGEGLRVLWQQRVLRVMTLLVGVLCSLWGAWLALMPLYATEQMGVSTANYGLLVGALGAGGTVGTLLVSAFNRLFGRRQVMFANIFLTAAMVAFPAFSTNVWLAGVGAFLGGLGSGLWVVNSRTVSQTLVPPDMMGRYSAASRLFGWGSSPIGAGVAGLLAEWFGPRTAFAVFTVIALTVVVPFLRDFSPKVAAETEAKIAAEAQPSQPVVPSES</sequence>
<evidence type="ECO:0000313" key="9">
    <source>
        <dbReference type="EMBL" id="MFD1325706.1"/>
    </source>
</evidence>
<evidence type="ECO:0000256" key="2">
    <source>
        <dbReference type="ARBA" id="ARBA00022475"/>
    </source>
</evidence>
<name>A0ABW3YQP2_9ACTN</name>
<feature type="transmembrane region" description="Helical" evidence="7">
    <location>
        <begin position="93"/>
        <end position="114"/>
    </location>
</feature>
<feature type="transmembrane region" description="Helical" evidence="7">
    <location>
        <begin position="242"/>
        <end position="264"/>
    </location>
</feature>
<feature type="domain" description="Major facilitator superfamily (MFS) profile" evidence="8">
    <location>
        <begin position="27"/>
        <end position="415"/>
    </location>
</feature>
<feature type="transmembrane region" description="Helical" evidence="7">
    <location>
        <begin position="178"/>
        <end position="206"/>
    </location>
</feature>
<feature type="compositionally biased region" description="Polar residues" evidence="6">
    <location>
        <begin position="1"/>
        <end position="15"/>
    </location>
</feature>
<evidence type="ECO:0000256" key="3">
    <source>
        <dbReference type="ARBA" id="ARBA00022692"/>
    </source>
</evidence>
<feature type="transmembrane region" description="Helical" evidence="7">
    <location>
        <begin position="393"/>
        <end position="411"/>
    </location>
</feature>
<feature type="transmembrane region" description="Helical" evidence="7">
    <location>
        <begin position="121"/>
        <end position="144"/>
    </location>
</feature>
<feature type="region of interest" description="Disordered" evidence="6">
    <location>
        <begin position="1"/>
        <end position="23"/>
    </location>
</feature>
<dbReference type="EMBL" id="JBHTMP010000091">
    <property type="protein sequence ID" value="MFD1325706.1"/>
    <property type="molecule type" value="Genomic_DNA"/>
</dbReference>
<dbReference type="InterPro" id="IPR036259">
    <property type="entry name" value="MFS_trans_sf"/>
</dbReference>
<keyword evidence="4 7" id="KW-1133">Transmembrane helix</keyword>
<dbReference type="CDD" id="cd06173">
    <property type="entry name" value="MFS_MefA_like"/>
    <property type="match status" value="1"/>
</dbReference>
<evidence type="ECO:0000256" key="1">
    <source>
        <dbReference type="ARBA" id="ARBA00004651"/>
    </source>
</evidence>
<evidence type="ECO:0000256" key="7">
    <source>
        <dbReference type="SAM" id="Phobius"/>
    </source>
</evidence>
<accession>A0ABW3YQP2</accession>
<feature type="transmembrane region" description="Helical" evidence="7">
    <location>
        <begin position="367"/>
        <end position="387"/>
    </location>
</feature>
<dbReference type="Pfam" id="PF07690">
    <property type="entry name" value="MFS_1"/>
    <property type="match status" value="1"/>
</dbReference>
<feature type="transmembrane region" description="Helical" evidence="7">
    <location>
        <begin position="29"/>
        <end position="49"/>
    </location>
</feature>